<evidence type="ECO:0000256" key="1">
    <source>
        <dbReference type="ARBA" id="ARBA00023125"/>
    </source>
</evidence>
<dbReference type="EMBL" id="CAJVPS010049526">
    <property type="protein sequence ID" value="CAG8766374.1"/>
    <property type="molecule type" value="Genomic_DNA"/>
</dbReference>
<accession>A0A9N9NW86</accession>
<feature type="non-terminal residue" evidence="3">
    <location>
        <position position="106"/>
    </location>
</feature>
<gene>
    <name evidence="3" type="ORF">ALEPTO_LOCUS13898</name>
</gene>
<dbReference type="Pfam" id="PF03221">
    <property type="entry name" value="HTH_Tnp_Tc5"/>
    <property type="match status" value="1"/>
</dbReference>
<name>A0A9N9NW86_9GLOM</name>
<evidence type="ECO:0000313" key="3">
    <source>
        <dbReference type="EMBL" id="CAG8766374.1"/>
    </source>
</evidence>
<sequence>YPNETQLNIAQYFNQKYLALNLERSTISKILKKKDKWLAIPDNEANTAVFRYKKVKSLLLDKAMQLWIEQVVDNQMFLMEAIIKEKAEFFAWALGLPDGVLKFSNG</sequence>
<dbReference type="InterPro" id="IPR006600">
    <property type="entry name" value="HTH_CenpB_DNA-bd_dom"/>
</dbReference>
<dbReference type="InterPro" id="IPR009057">
    <property type="entry name" value="Homeodomain-like_sf"/>
</dbReference>
<dbReference type="OrthoDB" id="2370550at2759"/>
<feature type="non-terminal residue" evidence="3">
    <location>
        <position position="1"/>
    </location>
</feature>
<evidence type="ECO:0000313" key="4">
    <source>
        <dbReference type="Proteomes" id="UP000789508"/>
    </source>
</evidence>
<reference evidence="3" key="1">
    <citation type="submission" date="2021-06" db="EMBL/GenBank/DDBJ databases">
        <authorList>
            <person name="Kallberg Y."/>
            <person name="Tangrot J."/>
            <person name="Rosling A."/>
        </authorList>
    </citation>
    <scope>NUCLEOTIDE SEQUENCE</scope>
    <source>
        <strain evidence="3">FL130A</strain>
    </source>
</reference>
<keyword evidence="4" id="KW-1185">Reference proteome</keyword>
<comment type="caution">
    <text evidence="3">The sequence shown here is derived from an EMBL/GenBank/DDBJ whole genome shotgun (WGS) entry which is preliminary data.</text>
</comment>
<organism evidence="3 4">
    <name type="scientific">Ambispora leptoticha</name>
    <dbReference type="NCBI Taxonomy" id="144679"/>
    <lineage>
        <taxon>Eukaryota</taxon>
        <taxon>Fungi</taxon>
        <taxon>Fungi incertae sedis</taxon>
        <taxon>Mucoromycota</taxon>
        <taxon>Glomeromycotina</taxon>
        <taxon>Glomeromycetes</taxon>
        <taxon>Archaeosporales</taxon>
        <taxon>Ambisporaceae</taxon>
        <taxon>Ambispora</taxon>
    </lineage>
</organism>
<evidence type="ECO:0000259" key="2">
    <source>
        <dbReference type="Pfam" id="PF03221"/>
    </source>
</evidence>
<dbReference type="Gene3D" id="1.10.10.60">
    <property type="entry name" value="Homeodomain-like"/>
    <property type="match status" value="2"/>
</dbReference>
<protein>
    <submittedName>
        <fullName evidence="3">11826_t:CDS:1</fullName>
    </submittedName>
</protein>
<keyword evidence="1" id="KW-0238">DNA-binding</keyword>
<dbReference type="AlphaFoldDB" id="A0A9N9NW86"/>
<dbReference type="SUPFAM" id="SSF46689">
    <property type="entry name" value="Homeodomain-like"/>
    <property type="match status" value="1"/>
</dbReference>
<dbReference type="Proteomes" id="UP000789508">
    <property type="component" value="Unassembled WGS sequence"/>
</dbReference>
<dbReference type="GO" id="GO:0003677">
    <property type="term" value="F:DNA binding"/>
    <property type="evidence" value="ECO:0007669"/>
    <property type="project" value="UniProtKB-KW"/>
</dbReference>
<proteinExistence type="predicted"/>
<feature type="domain" description="HTH CENPB-type" evidence="2">
    <location>
        <begin position="59"/>
        <end position="106"/>
    </location>
</feature>